<name>A0A0E9V292_ANGAN</name>
<reference evidence="1" key="1">
    <citation type="submission" date="2014-11" db="EMBL/GenBank/DDBJ databases">
        <authorList>
            <person name="Amaro Gonzalez C."/>
        </authorList>
    </citation>
    <scope>NUCLEOTIDE SEQUENCE</scope>
</reference>
<evidence type="ECO:0000313" key="1">
    <source>
        <dbReference type="EMBL" id="JAH72116.1"/>
    </source>
</evidence>
<protein>
    <submittedName>
        <fullName evidence="1">Uncharacterized protein</fullName>
    </submittedName>
</protein>
<reference evidence="1" key="2">
    <citation type="journal article" date="2015" name="Fish Shellfish Immunol.">
        <title>Early steps in the European eel (Anguilla anguilla)-Vibrio vulnificus interaction in the gills: Role of the RtxA13 toxin.</title>
        <authorList>
            <person name="Callol A."/>
            <person name="Pajuelo D."/>
            <person name="Ebbesson L."/>
            <person name="Teles M."/>
            <person name="MacKenzie S."/>
            <person name="Amaro C."/>
        </authorList>
    </citation>
    <scope>NUCLEOTIDE SEQUENCE</scope>
</reference>
<proteinExistence type="predicted"/>
<sequence length="39" mass="4597">MHVAEFLSLPTSAYRGWIIRNNREIRLIIETRIKSLLSV</sequence>
<dbReference type="AlphaFoldDB" id="A0A0E9V292"/>
<dbReference type="EMBL" id="GBXM01036461">
    <property type="protein sequence ID" value="JAH72116.1"/>
    <property type="molecule type" value="Transcribed_RNA"/>
</dbReference>
<accession>A0A0E9V292</accession>
<organism evidence="1">
    <name type="scientific">Anguilla anguilla</name>
    <name type="common">European freshwater eel</name>
    <name type="synonym">Muraena anguilla</name>
    <dbReference type="NCBI Taxonomy" id="7936"/>
    <lineage>
        <taxon>Eukaryota</taxon>
        <taxon>Metazoa</taxon>
        <taxon>Chordata</taxon>
        <taxon>Craniata</taxon>
        <taxon>Vertebrata</taxon>
        <taxon>Euteleostomi</taxon>
        <taxon>Actinopterygii</taxon>
        <taxon>Neopterygii</taxon>
        <taxon>Teleostei</taxon>
        <taxon>Anguilliformes</taxon>
        <taxon>Anguillidae</taxon>
        <taxon>Anguilla</taxon>
    </lineage>
</organism>